<dbReference type="RefSeq" id="WP_379907758.1">
    <property type="nucleotide sequence ID" value="NZ_JBHSWE010000001.1"/>
</dbReference>
<keyword evidence="4" id="KW-0732">Signal</keyword>
<protein>
    <recommendedName>
        <fullName evidence="4">Peptidyl-prolyl cis-trans isomerase</fullName>
        <shortName evidence="4">PPIase</shortName>
        <ecNumber evidence="4">5.2.1.8</ecNumber>
    </recommendedName>
</protein>
<dbReference type="PROSITE" id="PS00170">
    <property type="entry name" value="CSA_PPIASE_1"/>
    <property type="match status" value="1"/>
</dbReference>
<dbReference type="PANTHER" id="PTHR43246">
    <property type="entry name" value="PEPTIDYL-PROLYL CIS-TRANS ISOMERASE CYP38, CHLOROPLASTIC"/>
    <property type="match status" value="1"/>
</dbReference>
<comment type="caution">
    <text evidence="6">The sequence shown here is derived from an EMBL/GenBank/DDBJ whole genome shotgun (WGS) entry which is preliminary data.</text>
</comment>
<dbReference type="Proteomes" id="UP001596422">
    <property type="component" value="Unassembled WGS sequence"/>
</dbReference>
<evidence type="ECO:0000256" key="1">
    <source>
        <dbReference type="ARBA" id="ARBA00007365"/>
    </source>
</evidence>
<evidence type="ECO:0000256" key="4">
    <source>
        <dbReference type="RuleBase" id="RU363019"/>
    </source>
</evidence>
<keyword evidence="3 4" id="KW-0413">Isomerase</keyword>
<dbReference type="InterPro" id="IPR044665">
    <property type="entry name" value="E_coli_cyclophilin_A-like"/>
</dbReference>
<evidence type="ECO:0000256" key="3">
    <source>
        <dbReference type="ARBA" id="ARBA00023235"/>
    </source>
</evidence>
<comment type="catalytic activity">
    <reaction evidence="4">
        <text>[protein]-peptidylproline (omega=180) = [protein]-peptidylproline (omega=0)</text>
        <dbReference type="Rhea" id="RHEA:16237"/>
        <dbReference type="Rhea" id="RHEA-COMP:10747"/>
        <dbReference type="Rhea" id="RHEA-COMP:10748"/>
        <dbReference type="ChEBI" id="CHEBI:83833"/>
        <dbReference type="ChEBI" id="CHEBI:83834"/>
        <dbReference type="EC" id="5.2.1.8"/>
    </reaction>
</comment>
<comment type="function">
    <text evidence="4">PPIases accelerate the folding of proteins. It catalyzes the cis-trans isomerization of proline imidic peptide bonds in oligopeptides.</text>
</comment>
<proteinExistence type="inferred from homology"/>
<evidence type="ECO:0000256" key="2">
    <source>
        <dbReference type="ARBA" id="ARBA00023110"/>
    </source>
</evidence>
<sequence>MIKPFLKRATLGVALTLATTLPLQAGTLVEMETSAGTLELELFDDQAPKTVANFLDYVDSGFYRGTIFHRVIPGFMIQGGGFTEALERKETQAPVENESINGASNLRGTLSMARTRDPHSATAQFFINSVDNPRLDAQGSQFGYTVFGRVTRGMDVVNAISATPTRILGPHRNVPETAVVIRDIRRVESEPTTP</sequence>
<dbReference type="InterPro" id="IPR020892">
    <property type="entry name" value="Cyclophilin-type_PPIase_CS"/>
</dbReference>
<dbReference type="EMBL" id="JBHSWE010000001">
    <property type="protein sequence ID" value="MFC6669180.1"/>
    <property type="molecule type" value="Genomic_DNA"/>
</dbReference>
<dbReference type="SUPFAM" id="SSF50891">
    <property type="entry name" value="Cyclophilin-like"/>
    <property type="match status" value="1"/>
</dbReference>
<keyword evidence="7" id="KW-1185">Reference proteome</keyword>
<organism evidence="6 7">
    <name type="scientific">Marinobacterium aestuariivivens</name>
    <dbReference type="NCBI Taxonomy" id="1698799"/>
    <lineage>
        <taxon>Bacteria</taxon>
        <taxon>Pseudomonadati</taxon>
        <taxon>Pseudomonadota</taxon>
        <taxon>Gammaproteobacteria</taxon>
        <taxon>Oceanospirillales</taxon>
        <taxon>Oceanospirillaceae</taxon>
        <taxon>Marinobacterium</taxon>
    </lineage>
</organism>
<evidence type="ECO:0000313" key="6">
    <source>
        <dbReference type="EMBL" id="MFC6669180.1"/>
    </source>
</evidence>
<feature type="signal peptide" evidence="4">
    <location>
        <begin position="1"/>
        <end position="25"/>
    </location>
</feature>
<gene>
    <name evidence="6" type="ORF">ACFQDL_02935</name>
</gene>
<dbReference type="PROSITE" id="PS50072">
    <property type="entry name" value="CSA_PPIASE_2"/>
    <property type="match status" value="1"/>
</dbReference>
<accession>A0ABW1ZTW7</accession>
<dbReference type="CDD" id="cd01920">
    <property type="entry name" value="cyclophilin_EcCYP_like"/>
    <property type="match status" value="1"/>
</dbReference>
<reference evidence="7" key="1">
    <citation type="journal article" date="2019" name="Int. J. Syst. Evol. Microbiol.">
        <title>The Global Catalogue of Microorganisms (GCM) 10K type strain sequencing project: providing services to taxonomists for standard genome sequencing and annotation.</title>
        <authorList>
            <consortium name="The Broad Institute Genomics Platform"/>
            <consortium name="The Broad Institute Genome Sequencing Center for Infectious Disease"/>
            <person name="Wu L."/>
            <person name="Ma J."/>
        </authorList>
    </citation>
    <scope>NUCLEOTIDE SEQUENCE [LARGE SCALE GENOMIC DNA]</scope>
    <source>
        <strain evidence="7">NBRC 111756</strain>
    </source>
</reference>
<name>A0ABW1ZTW7_9GAMM</name>
<keyword evidence="2 4" id="KW-0697">Rotamase</keyword>
<evidence type="ECO:0000259" key="5">
    <source>
        <dbReference type="PROSITE" id="PS50072"/>
    </source>
</evidence>
<dbReference type="InterPro" id="IPR002130">
    <property type="entry name" value="Cyclophilin-type_PPIase_dom"/>
</dbReference>
<dbReference type="EC" id="5.2.1.8" evidence="4"/>
<comment type="similarity">
    <text evidence="1 4">Belongs to the cyclophilin-type PPIase family.</text>
</comment>
<feature type="chain" id="PRO_5045012177" description="Peptidyl-prolyl cis-trans isomerase" evidence="4">
    <location>
        <begin position="26"/>
        <end position="194"/>
    </location>
</feature>
<dbReference type="Pfam" id="PF00160">
    <property type="entry name" value="Pro_isomerase"/>
    <property type="match status" value="1"/>
</dbReference>
<feature type="domain" description="PPIase cyclophilin-type" evidence="5">
    <location>
        <begin position="32"/>
        <end position="186"/>
    </location>
</feature>
<dbReference type="Gene3D" id="2.40.100.10">
    <property type="entry name" value="Cyclophilin-like"/>
    <property type="match status" value="1"/>
</dbReference>
<dbReference type="GO" id="GO:0016853">
    <property type="term" value="F:isomerase activity"/>
    <property type="evidence" value="ECO:0007669"/>
    <property type="project" value="UniProtKB-KW"/>
</dbReference>
<dbReference type="PRINTS" id="PR00153">
    <property type="entry name" value="CSAPPISMRASE"/>
</dbReference>
<dbReference type="InterPro" id="IPR029000">
    <property type="entry name" value="Cyclophilin-like_dom_sf"/>
</dbReference>
<evidence type="ECO:0000313" key="7">
    <source>
        <dbReference type="Proteomes" id="UP001596422"/>
    </source>
</evidence>